<accession>A0AAI8AMQ5</accession>
<dbReference type="Pfam" id="PF00392">
    <property type="entry name" value="GntR"/>
    <property type="match status" value="1"/>
</dbReference>
<dbReference type="PROSITE" id="PS50949">
    <property type="entry name" value="HTH_GNTR"/>
    <property type="match status" value="1"/>
</dbReference>
<evidence type="ECO:0000313" key="5">
    <source>
        <dbReference type="EMBL" id="AFX74144.1"/>
    </source>
</evidence>
<protein>
    <recommendedName>
        <fullName evidence="4">HTH gntR-type domain-containing protein</fullName>
    </recommendedName>
</protein>
<keyword evidence="1" id="KW-0805">Transcription regulation</keyword>
<evidence type="ECO:0000256" key="2">
    <source>
        <dbReference type="ARBA" id="ARBA00023125"/>
    </source>
</evidence>
<dbReference type="SMART" id="SM00345">
    <property type="entry name" value="HTH_GNTR"/>
    <property type="match status" value="1"/>
</dbReference>
<dbReference type="SUPFAM" id="SSF46785">
    <property type="entry name" value="Winged helix' DNA-binding domain"/>
    <property type="match status" value="1"/>
</dbReference>
<evidence type="ECO:0000313" key="6">
    <source>
        <dbReference type="Proteomes" id="UP000009399"/>
    </source>
</evidence>
<dbReference type="InterPro" id="IPR036390">
    <property type="entry name" value="WH_DNA-bd_sf"/>
</dbReference>
<gene>
    <name evidence="5" type="ORF">MOS_215</name>
</gene>
<dbReference type="GO" id="GO:0003700">
    <property type="term" value="F:DNA-binding transcription factor activity"/>
    <property type="evidence" value="ECO:0007669"/>
    <property type="project" value="InterPro"/>
</dbReference>
<evidence type="ECO:0000259" key="4">
    <source>
        <dbReference type="PROSITE" id="PS50949"/>
    </source>
</evidence>
<feature type="domain" description="HTH gntR-type" evidence="4">
    <location>
        <begin position="23"/>
        <end position="91"/>
    </location>
</feature>
<evidence type="ECO:0000256" key="3">
    <source>
        <dbReference type="ARBA" id="ARBA00023163"/>
    </source>
</evidence>
<sequence>MNNEQKYVRDFLSAQENNKENAKTKTNLVIDYLISIINSKRGRLNRPLPSEHALMDKFSCSRTVVIRVYQRLFSIGAIYAVPKKGYFIAENFHNFIKPISFLLHVDKIEATQKQQKIPQWFESRKINFINGYRYYEKQLFKEGEHIADAEVFISENDLEKDEVLDLNRPLVAILNEKSQIKNIVYELRYEKVAKFGLENMVVITFWGYDKIGVCIAGKYYVKPEHFLFFHQELSVHY</sequence>
<keyword evidence="3" id="KW-0804">Transcription</keyword>
<dbReference type="InterPro" id="IPR000524">
    <property type="entry name" value="Tscrpt_reg_HTH_GntR"/>
</dbReference>
<dbReference type="Proteomes" id="UP000009399">
    <property type="component" value="Chromosome"/>
</dbReference>
<dbReference type="AlphaFoldDB" id="A0AAI8AMQ5"/>
<proteinExistence type="predicted"/>
<organism evidence="5 6">
    <name type="scientific">Mesomycoplasma hyorhinis SK76</name>
    <dbReference type="NCBI Taxonomy" id="1118964"/>
    <lineage>
        <taxon>Bacteria</taxon>
        <taxon>Bacillati</taxon>
        <taxon>Mycoplasmatota</taxon>
        <taxon>Mycoplasmoidales</taxon>
        <taxon>Metamycoplasmataceae</taxon>
        <taxon>Mesomycoplasma</taxon>
    </lineage>
</organism>
<evidence type="ECO:0000256" key="1">
    <source>
        <dbReference type="ARBA" id="ARBA00023015"/>
    </source>
</evidence>
<reference evidence="5 6" key="1">
    <citation type="journal article" date="2013" name="Genome Announc.">
        <title>Complete Genome Sequence of Mycoplasma hyorhinis Strain SK76.</title>
        <authorList>
            <person name="Goodison S."/>
            <person name="Urquidi V."/>
            <person name="Kumar D."/>
            <person name="Reyes L."/>
            <person name="Rosser C.J."/>
        </authorList>
    </citation>
    <scope>NUCLEOTIDE SEQUENCE [LARGE SCALE GENOMIC DNA]</scope>
    <source>
        <strain evidence="5 6">SK76</strain>
    </source>
</reference>
<dbReference type="Gene3D" id="1.10.10.10">
    <property type="entry name" value="Winged helix-like DNA-binding domain superfamily/Winged helix DNA-binding domain"/>
    <property type="match status" value="1"/>
</dbReference>
<dbReference type="GO" id="GO:0003677">
    <property type="term" value="F:DNA binding"/>
    <property type="evidence" value="ECO:0007669"/>
    <property type="project" value="UniProtKB-KW"/>
</dbReference>
<keyword evidence="2" id="KW-0238">DNA-binding</keyword>
<dbReference type="RefSeq" id="WP_015084074.1">
    <property type="nucleotide sequence ID" value="NC_019552.1"/>
</dbReference>
<dbReference type="EMBL" id="CP003914">
    <property type="protein sequence ID" value="AFX74144.1"/>
    <property type="molecule type" value="Genomic_DNA"/>
</dbReference>
<dbReference type="KEGG" id="mhs:MOS_215"/>
<dbReference type="GeneID" id="93248340"/>
<dbReference type="InterPro" id="IPR036388">
    <property type="entry name" value="WH-like_DNA-bd_sf"/>
</dbReference>
<name>A0AAI8AMQ5_MESHY</name>